<sequence>MNMTNMTKVNEDKLYNYFLNVMNQMPIDDQIKIEILKNNYLTREHDLESSVYILLEGVIITSLVGIDGERERFNLMYMNKPGIVSLVRSENEAIVEQPYDIKVDSERAIFYKINRVKFWQLINNDVLLSQYVKIYYRNRIDANIKQIERILGNRKTGQVAAFLYDCTKLFGERDDVTGEIVINHRITHNTIGEFCGISSRSSVTRIINELVKNGAIEQRDGLFVVKDVEYLKQYTN</sequence>
<evidence type="ECO:0000313" key="5">
    <source>
        <dbReference type="EMBL" id="KRN75244.1"/>
    </source>
</evidence>
<dbReference type="InterPro" id="IPR014710">
    <property type="entry name" value="RmlC-like_jellyroll"/>
</dbReference>
<protein>
    <recommendedName>
        <fullName evidence="4">HTH crp-type domain-containing protein</fullName>
    </recommendedName>
</protein>
<dbReference type="PATRIC" id="fig|1616.3.peg.415"/>
<name>A0A0R2JKF8_9LACO</name>
<dbReference type="PROSITE" id="PS51063">
    <property type="entry name" value="HTH_CRP_2"/>
    <property type="match status" value="1"/>
</dbReference>
<proteinExistence type="predicted"/>
<dbReference type="GO" id="GO:0003677">
    <property type="term" value="F:DNA binding"/>
    <property type="evidence" value="ECO:0007669"/>
    <property type="project" value="UniProtKB-KW"/>
</dbReference>
<dbReference type="Proteomes" id="UP000051655">
    <property type="component" value="Unassembled WGS sequence"/>
</dbReference>
<dbReference type="SUPFAM" id="SSF51206">
    <property type="entry name" value="cAMP-binding domain-like"/>
    <property type="match status" value="1"/>
</dbReference>
<evidence type="ECO:0000313" key="6">
    <source>
        <dbReference type="Proteomes" id="UP000051655"/>
    </source>
</evidence>
<dbReference type="InterPro" id="IPR012318">
    <property type="entry name" value="HTH_CRP"/>
</dbReference>
<evidence type="ECO:0000256" key="3">
    <source>
        <dbReference type="ARBA" id="ARBA00023163"/>
    </source>
</evidence>
<gene>
    <name evidence="5" type="ORF">IV73_GL000402</name>
</gene>
<evidence type="ECO:0000259" key="4">
    <source>
        <dbReference type="PROSITE" id="PS51063"/>
    </source>
</evidence>
<comment type="caution">
    <text evidence="5">The sequence shown here is derived from an EMBL/GenBank/DDBJ whole genome shotgun (WGS) entry which is preliminary data.</text>
</comment>
<keyword evidence="3" id="KW-0804">Transcription</keyword>
<evidence type="ECO:0000256" key="1">
    <source>
        <dbReference type="ARBA" id="ARBA00023015"/>
    </source>
</evidence>
<keyword evidence="6" id="KW-1185">Reference proteome</keyword>
<dbReference type="EMBL" id="JQBP01000002">
    <property type="protein sequence ID" value="KRN75244.1"/>
    <property type="molecule type" value="Genomic_DNA"/>
</dbReference>
<keyword evidence="2" id="KW-0238">DNA-binding</keyword>
<dbReference type="AlphaFoldDB" id="A0A0R2JKF8"/>
<feature type="domain" description="HTH crp-type" evidence="4">
    <location>
        <begin position="153"/>
        <end position="229"/>
    </location>
</feature>
<dbReference type="Gene3D" id="2.60.120.10">
    <property type="entry name" value="Jelly Rolls"/>
    <property type="match status" value="1"/>
</dbReference>
<dbReference type="PROSITE" id="PS00042">
    <property type="entry name" value="HTH_CRP_1"/>
    <property type="match status" value="1"/>
</dbReference>
<dbReference type="SMART" id="SM00419">
    <property type="entry name" value="HTH_CRP"/>
    <property type="match status" value="1"/>
</dbReference>
<evidence type="ECO:0000256" key="2">
    <source>
        <dbReference type="ARBA" id="ARBA00023125"/>
    </source>
</evidence>
<dbReference type="InterPro" id="IPR018335">
    <property type="entry name" value="Tscrpt_reg_HTH_Crp-type_CS"/>
</dbReference>
<dbReference type="InterPro" id="IPR018490">
    <property type="entry name" value="cNMP-bd_dom_sf"/>
</dbReference>
<reference evidence="5 6" key="1">
    <citation type="journal article" date="2015" name="Genome Announc.">
        <title>Expanding the biotechnology potential of lactobacilli through comparative genomics of 213 strains and associated genera.</title>
        <authorList>
            <person name="Sun Z."/>
            <person name="Harris H.M."/>
            <person name="McCann A."/>
            <person name="Guo C."/>
            <person name="Argimon S."/>
            <person name="Zhang W."/>
            <person name="Yang X."/>
            <person name="Jeffery I.B."/>
            <person name="Cooney J.C."/>
            <person name="Kagawa T.F."/>
            <person name="Liu W."/>
            <person name="Song Y."/>
            <person name="Salvetti E."/>
            <person name="Wrobel A."/>
            <person name="Rasinkangas P."/>
            <person name="Parkhill J."/>
            <person name="Rea M.C."/>
            <person name="O'Sullivan O."/>
            <person name="Ritari J."/>
            <person name="Douillard F.P."/>
            <person name="Paul Ross R."/>
            <person name="Yang R."/>
            <person name="Briner A.E."/>
            <person name="Felis G.E."/>
            <person name="de Vos W.M."/>
            <person name="Barrangou R."/>
            <person name="Klaenhammer T.R."/>
            <person name="Caufield P.W."/>
            <person name="Cui Y."/>
            <person name="Zhang H."/>
            <person name="O'Toole P.W."/>
        </authorList>
    </citation>
    <scope>NUCLEOTIDE SEQUENCE [LARGE SCALE GENOMIC DNA]</scope>
    <source>
        <strain evidence="5 6">DSM 20593</strain>
    </source>
</reference>
<organism evidence="5 6">
    <name type="scientific">Weissella kandleri</name>
    <dbReference type="NCBI Taxonomy" id="1616"/>
    <lineage>
        <taxon>Bacteria</taxon>
        <taxon>Bacillati</taxon>
        <taxon>Bacillota</taxon>
        <taxon>Bacilli</taxon>
        <taxon>Lactobacillales</taxon>
        <taxon>Lactobacillaceae</taxon>
        <taxon>Weissella</taxon>
    </lineage>
</organism>
<dbReference type="GO" id="GO:0003700">
    <property type="term" value="F:DNA-binding transcription factor activity"/>
    <property type="evidence" value="ECO:0007669"/>
    <property type="project" value="InterPro"/>
</dbReference>
<accession>A0A0R2JKF8</accession>
<dbReference type="Pfam" id="PF13545">
    <property type="entry name" value="HTH_Crp_2"/>
    <property type="match status" value="1"/>
</dbReference>
<dbReference type="InterPro" id="IPR036390">
    <property type="entry name" value="WH_DNA-bd_sf"/>
</dbReference>
<dbReference type="STRING" id="1616.IV73_GL000402"/>
<dbReference type="SUPFAM" id="SSF46785">
    <property type="entry name" value="Winged helix' DNA-binding domain"/>
    <property type="match status" value="1"/>
</dbReference>
<keyword evidence="1" id="KW-0805">Transcription regulation</keyword>